<dbReference type="EMBL" id="JAFIRR010000043">
    <property type="protein sequence ID" value="MCO6416036.1"/>
    <property type="molecule type" value="Genomic_DNA"/>
</dbReference>
<accession>A0ABT1D287</accession>
<evidence type="ECO:0000256" key="1">
    <source>
        <dbReference type="SAM" id="MobiDB-lite"/>
    </source>
</evidence>
<dbReference type="InterPro" id="IPR010147">
    <property type="entry name" value="CRISPR-assoc_prot_CasD"/>
</dbReference>
<gene>
    <name evidence="2" type="primary">cas5e</name>
    <name evidence="2" type="ORF">JYK14_07610</name>
</gene>
<dbReference type="Pfam" id="PF09704">
    <property type="entry name" value="Cas_Cas5d"/>
    <property type="match status" value="1"/>
</dbReference>
<evidence type="ECO:0000313" key="2">
    <source>
        <dbReference type="EMBL" id="MCO6416036.1"/>
    </source>
</evidence>
<reference evidence="2 3" key="1">
    <citation type="submission" date="2021-12" db="EMBL/GenBank/DDBJ databases">
        <title>Siccirubricoccus leaddurans sp. nov., a high concentration Zn2+ tolerance bacterium.</title>
        <authorList>
            <person name="Cao Y."/>
        </authorList>
    </citation>
    <scope>NUCLEOTIDE SEQUENCE [LARGE SCALE GENOMIC DNA]</scope>
    <source>
        <strain evidence="2 3">KC 17139</strain>
    </source>
</reference>
<evidence type="ECO:0000313" key="3">
    <source>
        <dbReference type="Proteomes" id="UP001523392"/>
    </source>
</evidence>
<sequence length="252" mass="26982">MPRHLLLVLEGPLLAFGGEVVDARGVVGDFPTASLLIGLLANALGWRRGERERHARLQARLVFAARIDREGERITDFQTAQLGKDDRGWTTSGTPEERAGGPGTYAAPHIRLRDYDADKRVTVALRLDPAGEAPDLEALAAALESPARPLFLGRKTCLPSRPLLGGLVEAEGLLAALASLPPEPAVGLWRILLPATEPTLLGDERRWAGDLRDWHSGVHGGGRTVLIRHLAPPRPDAASDDRGQAAEAGTCP</sequence>
<feature type="region of interest" description="Disordered" evidence="1">
    <location>
        <begin position="83"/>
        <end position="105"/>
    </location>
</feature>
<proteinExistence type="predicted"/>
<dbReference type="InterPro" id="IPR021124">
    <property type="entry name" value="CRISPR-assoc_prot_Cas5"/>
</dbReference>
<dbReference type="Proteomes" id="UP001523392">
    <property type="component" value="Unassembled WGS sequence"/>
</dbReference>
<comment type="caution">
    <text evidence="2">The sequence shown here is derived from an EMBL/GenBank/DDBJ whole genome shotgun (WGS) entry which is preliminary data.</text>
</comment>
<dbReference type="Gene3D" id="3.30.70.2660">
    <property type="match status" value="1"/>
</dbReference>
<feature type="region of interest" description="Disordered" evidence="1">
    <location>
        <begin position="232"/>
        <end position="252"/>
    </location>
</feature>
<name>A0ABT1D287_9PROT</name>
<dbReference type="NCBIfam" id="TIGR01868">
    <property type="entry name" value="casD_Cas5e"/>
    <property type="match status" value="1"/>
</dbReference>
<dbReference type="RefSeq" id="WP_252952644.1">
    <property type="nucleotide sequence ID" value="NZ_JAFIRR010000043.1"/>
</dbReference>
<protein>
    <submittedName>
        <fullName evidence="2">Type I-E CRISPR-associated protein Cas5/CasD</fullName>
    </submittedName>
</protein>
<keyword evidence="3" id="KW-1185">Reference proteome</keyword>
<organism evidence="2 3">
    <name type="scientific">Siccirubricoccus soli</name>
    <dbReference type="NCBI Taxonomy" id="2899147"/>
    <lineage>
        <taxon>Bacteria</taxon>
        <taxon>Pseudomonadati</taxon>
        <taxon>Pseudomonadota</taxon>
        <taxon>Alphaproteobacteria</taxon>
        <taxon>Acetobacterales</taxon>
        <taxon>Roseomonadaceae</taxon>
        <taxon>Siccirubricoccus</taxon>
    </lineage>
</organism>